<evidence type="ECO:0000256" key="1">
    <source>
        <dbReference type="ARBA" id="ARBA00022801"/>
    </source>
</evidence>
<evidence type="ECO:0000256" key="2">
    <source>
        <dbReference type="ARBA" id="ARBA00022963"/>
    </source>
</evidence>
<dbReference type="InterPro" id="IPR016035">
    <property type="entry name" value="Acyl_Trfase/lysoPLipase"/>
</dbReference>
<keyword evidence="1 4" id="KW-0378">Hydrolase</keyword>
<dbReference type="InterPro" id="IPR002641">
    <property type="entry name" value="PNPLA_dom"/>
</dbReference>
<dbReference type="PANTHER" id="PTHR14226:SF29">
    <property type="entry name" value="NEUROPATHY TARGET ESTERASE SWS"/>
    <property type="match status" value="1"/>
</dbReference>
<dbReference type="RefSeq" id="WP_114406976.1">
    <property type="nucleotide sequence ID" value="NZ_QOWE01000012.1"/>
</dbReference>
<dbReference type="PANTHER" id="PTHR14226">
    <property type="entry name" value="NEUROPATHY TARGET ESTERASE/SWISS CHEESE D.MELANOGASTER"/>
    <property type="match status" value="1"/>
</dbReference>
<dbReference type="Proteomes" id="UP000253383">
    <property type="component" value="Unassembled WGS sequence"/>
</dbReference>
<name>A0A368JLN2_9BACT</name>
<feature type="domain" description="PNPLA" evidence="5">
    <location>
        <begin position="5"/>
        <end position="163"/>
    </location>
</feature>
<accession>A0A368JLN2</accession>
<feature type="short sequence motif" description="GXGXXG" evidence="4">
    <location>
        <begin position="9"/>
        <end position="14"/>
    </location>
</feature>
<organism evidence="6 7">
    <name type="scientific">Larkinella punicea</name>
    <dbReference type="NCBI Taxonomy" id="2315727"/>
    <lineage>
        <taxon>Bacteria</taxon>
        <taxon>Pseudomonadati</taxon>
        <taxon>Bacteroidota</taxon>
        <taxon>Cytophagia</taxon>
        <taxon>Cytophagales</taxon>
        <taxon>Spirosomataceae</taxon>
        <taxon>Larkinella</taxon>
    </lineage>
</organism>
<evidence type="ECO:0000256" key="4">
    <source>
        <dbReference type="PROSITE-ProRule" id="PRU01161"/>
    </source>
</evidence>
<dbReference type="OrthoDB" id="9770965at2"/>
<dbReference type="EMBL" id="QOWE01000012">
    <property type="protein sequence ID" value="RCR68557.1"/>
    <property type="molecule type" value="Genomic_DNA"/>
</dbReference>
<feature type="active site" description="Proton acceptor" evidence="4">
    <location>
        <position position="150"/>
    </location>
</feature>
<dbReference type="GO" id="GO:0016042">
    <property type="term" value="P:lipid catabolic process"/>
    <property type="evidence" value="ECO:0007669"/>
    <property type="project" value="UniProtKB-UniRule"/>
</dbReference>
<gene>
    <name evidence="6" type="ORF">DUE52_15680</name>
</gene>
<evidence type="ECO:0000313" key="7">
    <source>
        <dbReference type="Proteomes" id="UP000253383"/>
    </source>
</evidence>
<reference evidence="6 7" key="1">
    <citation type="submission" date="2018-07" db="EMBL/GenBank/DDBJ databases">
        <title>Genome analysis of Larkinella rosea.</title>
        <authorList>
            <person name="Zhou Z."/>
            <person name="Wang G."/>
        </authorList>
    </citation>
    <scope>NUCLEOTIDE SEQUENCE [LARGE SCALE GENOMIC DNA]</scope>
    <source>
        <strain evidence="7">zzj9</strain>
    </source>
</reference>
<keyword evidence="2 4" id="KW-0442">Lipid degradation</keyword>
<keyword evidence="7" id="KW-1185">Reference proteome</keyword>
<evidence type="ECO:0000256" key="3">
    <source>
        <dbReference type="ARBA" id="ARBA00023098"/>
    </source>
</evidence>
<feature type="short sequence motif" description="DGA/G" evidence="4">
    <location>
        <begin position="150"/>
        <end position="152"/>
    </location>
</feature>
<dbReference type="InterPro" id="IPR050301">
    <property type="entry name" value="NTE"/>
</dbReference>
<dbReference type="Gene3D" id="3.40.1090.10">
    <property type="entry name" value="Cytosolic phospholipase A2 catalytic domain"/>
    <property type="match status" value="2"/>
</dbReference>
<dbReference type="PROSITE" id="PS51635">
    <property type="entry name" value="PNPLA"/>
    <property type="match status" value="1"/>
</dbReference>
<dbReference type="SUPFAM" id="SSF52151">
    <property type="entry name" value="FabD/lysophospholipase-like"/>
    <property type="match status" value="1"/>
</dbReference>
<evidence type="ECO:0000259" key="5">
    <source>
        <dbReference type="PROSITE" id="PS51635"/>
    </source>
</evidence>
<dbReference type="GO" id="GO:0016787">
    <property type="term" value="F:hydrolase activity"/>
    <property type="evidence" value="ECO:0007669"/>
    <property type="project" value="UniProtKB-UniRule"/>
</dbReference>
<evidence type="ECO:0000313" key="6">
    <source>
        <dbReference type="EMBL" id="RCR68557.1"/>
    </source>
</evidence>
<feature type="short sequence motif" description="GXSXG" evidence="4">
    <location>
        <begin position="36"/>
        <end position="40"/>
    </location>
</feature>
<sequence length="270" mass="29949">MKIGLVLSGGGARGIAHLGVLKGLLEEGFAFDQIAGTSAGAIVGALFANGYTPDEILKIIETTPFYRHVRPAFTRLGLLRLDKAEELYRKYLPHDSFESLQIPMHVVATDLTEGVLTVFNTGELVRPILASCSLPGIFEPYLINKRQYVDGAVLNNMPVEVIADKVDLIVGIHCNPFATQKPITSVKGVLERSLILAVRSKTRERLAKCHLLIEPPELSRYDVFDWRRARDLFRIGYQYTQTIKPQLIRTLESAFTSDTISPNSNNKTPG</sequence>
<feature type="active site" description="Nucleophile" evidence="4">
    <location>
        <position position="38"/>
    </location>
</feature>
<keyword evidence="3 4" id="KW-0443">Lipid metabolism</keyword>
<protein>
    <submittedName>
        <fullName evidence="6">Patatin</fullName>
    </submittedName>
</protein>
<dbReference type="CDD" id="cd07205">
    <property type="entry name" value="Pat_PNPLA6_PNPLA7_NTE1_like"/>
    <property type="match status" value="1"/>
</dbReference>
<proteinExistence type="predicted"/>
<dbReference type="AlphaFoldDB" id="A0A368JLN2"/>
<dbReference type="Pfam" id="PF01734">
    <property type="entry name" value="Patatin"/>
    <property type="match status" value="1"/>
</dbReference>
<comment type="caution">
    <text evidence="6">The sequence shown here is derived from an EMBL/GenBank/DDBJ whole genome shotgun (WGS) entry which is preliminary data.</text>
</comment>